<dbReference type="PANTHER" id="PTHR34883">
    <property type="entry name" value="SERINE-RICH PROTEIN, PUTATIVE-RELATED-RELATED"/>
    <property type="match status" value="1"/>
</dbReference>
<feature type="region of interest" description="Disordered" evidence="1">
    <location>
        <begin position="321"/>
        <end position="341"/>
    </location>
</feature>
<dbReference type="PANTHER" id="PTHR34883:SF15">
    <property type="entry name" value="EXTRACELLULAR SERINE-RICH PROTEIN"/>
    <property type="match status" value="1"/>
</dbReference>
<comment type="caution">
    <text evidence="3">The sequence shown here is derived from an EMBL/GenBank/DDBJ whole genome shotgun (WGS) entry which is preliminary data.</text>
</comment>
<proteinExistence type="predicted"/>
<dbReference type="InterPro" id="IPR052953">
    <property type="entry name" value="Ser-rich/MCO-related"/>
</dbReference>
<dbReference type="STRING" id="2282107.A0A286UQY4"/>
<dbReference type="EMBL" id="NBII01000002">
    <property type="protein sequence ID" value="PAV22001.1"/>
    <property type="molecule type" value="Genomic_DNA"/>
</dbReference>
<sequence>MLSSAIFSFGLLLAPLASATVYDITVGSSSGATTFSPEAIFAQPGDQVVFHFQQKNHTATQSSFADPCGKKDGGFDSGFMPVSANVTDNFPTYTITVEDTNPIWVYCAQGAGTAASHCGKGMVFAVNCGADGSPNSFTNFKNAALAVGASLAAEASSTSDAGGYGAPASSTVASTPVTTTDAASSASTAAAAAAATHTVVVGGNSSLTFSPSELQAQPNDVVVFQFQSKNHTVTQSSFAAPCREIGSTSTTAGFDSGFMPVNATSDFPTYSITVNDTTPVWAYCRQVGHCGQGMVFALNAVDNGPKNFTAFQSAARQLNGTAATGSSSGTAAESTTSGGSRTASVSLGMIVAAVFMLL</sequence>
<dbReference type="SUPFAM" id="SSF49503">
    <property type="entry name" value="Cupredoxins"/>
    <property type="match status" value="2"/>
</dbReference>
<dbReference type="OrthoDB" id="1921208at2759"/>
<accession>A0A286UQY4</accession>
<feature type="signal peptide" evidence="2">
    <location>
        <begin position="1"/>
        <end position="19"/>
    </location>
</feature>
<evidence type="ECO:0000256" key="1">
    <source>
        <dbReference type="SAM" id="MobiDB-lite"/>
    </source>
</evidence>
<reference evidence="3 4" key="1">
    <citation type="journal article" date="2017" name="Mol. Ecol.">
        <title>Comparative and population genomic landscape of Phellinus noxius: A hypervariable fungus causing root rot in trees.</title>
        <authorList>
            <person name="Chung C.L."/>
            <person name="Lee T.J."/>
            <person name="Akiba M."/>
            <person name="Lee H.H."/>
            <person name="Kuo T.H."/>
            <person name="Liu D."/>
            <person name="Ke H.M."/>
            <person name="Yokoi T."/>
            <person name="Roa M.B."/>
            <person name="Lu M.J."/>
            <person name="Chang Y.Y."/>
            <person name="Ann P.J."/>
            <person name="Tsai J.N."/>
            <person name="Chen C.Y."/>
            <person name="Tzean S.S."/>
            <person name="Ota Y."/>
            <person name="Hattori T."/>
            <person name="Sahashi N."/>
            <person name="Liou R.F."/>
            <person name="Kikuchi T."/>
            <person name="Tsai I.J."/>
        </authorList>
    </citation>
    <scope>NUCLEOTIDE SEQUENCE [LARGE SCALE GENOMIC DNA]</scope>
    <source>
        <strain evidence="3 4">FFPRI411160</strain>
    </source>
</reference>
<evidence type="ECO:0000313" key="3">
    <source>
        <dbReference type="EMBL" id="PAV22001.1"/>
    </source>
</evidence>
<evidence type="ECO:0000256" key="2">
    <source>
        <dbReference type="SAM" id="SignalP"/>
    </source>
</evidence>
<dbReference type="InterPro" id="IPR008972">
    <property type="entry name" value="Cupredoxin"/>
</dbReference>
<keyword evidence="4" id="KW-1185">Reference proteome</keyword>
<dbReference type="InParanoid" id="A0A286UQY4"/>
<dbReference type="Proteomes" id="UP000217199">
    <property type="component" value="Unassembled WGS sequence"/>
</dbReference>
<protein>
    <recommendedName>
        <fullName evidence="5">Cupredoxin</fullName>
    </recommendedName>
</protein>
<evidence type="ECO:0000313" key="4">
    <source>
        <dbReference type="Proteomes" id="UP000217199"/>
    </source>
</evidence>
<organism evidence="3 4">
    <name type="scientific">Pyrrhoderma noxium</name>
    <dbReference type="NCBI Taxonomy" id="2282107"/>
    <lineage>
        <taxon>Eukaryota</taxon>
        <taxon>Fungi</taxon>
        <taxon>Dikarya</taxon>
        <taxon>Basidiomycota</taxon>
        <taxon>Agaricomycotina</taxon>
        <taxon>Agaricomycetes</taxon>
        <taxon>Hymenochaetales</taxon>
        <taxon>Hymenochaetaceae</taxon>
        <taxon>Pyrrhoderma</taxon>
    </lineage>
</organism>
<evidence type="ECO:0008006" key="5">
    <source>
        <dbReference type="Google" id="ProtNLM"/>
    </source>
</evidence>
<dbReference type="AlphaFoldDB" id="A0A286UQY4"/>
<name>A0A286UQY4_9AGAM</name>
<dbReference type="Gene3D" id="2.60.40.420">
    <property type="entry name" value="Cupredoxins - blue copper proteins"/>
    <property type="match status" value="2"/>
</dbReference>
<feature type="chain" id="PRO_5013709366" description="Cupredoxin" evidence="2">
    <location>
        <begin position="20"/>
        <end position="358"/>
    </location>
</feature>
<keyword evidence="2" id="KW-0732">Signal</keyword>
<dbReference type="CDD" id="cd00920">
    <property type="entry name" value="Cupredoxin"/>
    <property type="match status" value="2"/>
</dbReference>
<gene>
    <name evidence="3" type="ORF">PNOK_0195800</name>
</gene>